<proteinExistence type="predicted"/>
<accession>A0A4Z2EYI9</accession>
<gene>
    <name evidence="1" type="ORF">EYF80_055789</name>
</gene>
<name>A0A4Z2EYI9_9TELE</name>
<dbReference type="EMBL" id="SRLO01002054">
    <property type="protein sequence ID" value="TNN34046.1"/>
    <property type="molecule type" value="Genomic_DNA"/>
</dbReference>
<evidence type="ECO:0000313" key="1">
    <source>
        <dbReference type="EMBL" id="TNN34046.1"/>
    </source>
</evidence>
<keyword evidence="2" id="KW-1185">Reference proteome</keyword>
<protein>
    <submittedName>
        <fullName evidence="1">Uncharacterized protein</fullName>
    </submittedName>
</protein>
<reference evidence="1 2" key="1">
    <citation type="submission" date="2019-03" db="EMBL/GenBank/DDBJ databases">
        <title>First draft genome of Liparis tanakae, snailfish: a comprehensive survey of snailfish specific genes.</title>
        <authorList>
            <person name="Kim W."/>
            <person name="Song I."/>
            <person name="Jeong J.-H."/>
            <person name="Kim D."/>
            <person name="Kim S."/>
            <person name="Ryu S."/>
            <person name="Song J.Y."/>
            <person name="Lee S.K."/>
        </authorList>
    </citation>
    <scope>NUCLEOTIDE SEQUENCE [LARGE SCALE GENOMIC DNA]</scope>
    <source>
        <tissue evidence="1">Muscle</tissue>
    </source>
</reference>
<sequence>MTDGRASAGASELQGDHLALEVQHLVLAAAQRDAHHLVRDLHVAVEEASEGDDGPALLVLDAHVSDDPHHLLHLPVDVFLGAVAPLRRLGAVFGPAVAVVALAEALGHGEVVVEVLAEGVEPLARHVLHGPLLPAPLHVAARGDLNLGGKTEISLFTRSSRTHNDSCSDPAGPWPIY</sequence>
<organism evidence="1 2">
    <name type="scientific">Liparis tanakae</name>
    <name type="common">Tanaka's snailfish</name>
    <dbReference type="NCBI Taxonomy" id="230148"/>
    <lineage>
        <taxon>Eukaryota</taxon>
        <taxon>Metazoa</taxon>
        <taxon>Chordata</taxon>
        <taxon>Craniata</taxon>
        <taxon>Vertebrata</taxon>
        <taxon>Euteleostomi</taxon>
        <taxon>Actinopterygii</taxon>
        <taxon>Neopterygii</taxon>
        <taxon>Teleostei</taxon>
        <taxon>Neoteleostei</taxon>
        <taxon>Acanthomorphata</taxon>
        <taxon>Eupercaria</taxon>
        <taxon>Perciformes</taxon>
        <taxon>Cottioidei</taxon>
        <taxon>Cottales</taxon>
        <taxon>Liparidae</taxon>
        <taxon>Liparis</taxon>
    </lineage>
</organism>
<evidence type="ECO:0000313" key="2">
    <source>
        <dbReference type="Proteomes" id="UP000314294"/>
    </source>
</evidence>
<comment type="caution">
    <text evidence="1">The sequence shown here is derived from an EMBL/GenBank/DDBJ whole genome shotgun (WGS) entry which is preliminary data.</text>
</comment>
<dbReference type="AlphaFoldDB" id="A0A4Z2EYI9"/>
<dbReference type="Proteomes" id="UP000314294">
    <property type="component" value="Unassembled WGS sequence"/>
</dbReference>